<dbReference type="STRING" id="1963.AQJ27_42885"/>
<evidence type="ECO:0000256" key="4">
    <source>
        <dbReference type="ARBA" id="ARBA00022723"/>
    </source>
</evidence>
<dbReference type="Pfam" id="PF00989">
    <property type="entry name" value="PAS"/>
    <property type="match status" value="1"/>
</dbReference>
<comment type="caution">
    <text evidence="17">The sequence shown here is derived from an EMBL/GenBank/DDBJ whole genome shotgun (WGS) entry which is preliminary data.</text>
</comment>
<dbReference type="CDD" id="cd16936">
    <property type="entry name" value="HATPase_RsbW-like"/>
    <property type="match status" value="1"/>
</dbReference>
<dbReference type="SMART" id="SM00091">
    <property type="entry name" value="PAS"/>
    <property type="match status" value="1"/>
</dbReference>
<dbReference type="FunFam" id="3.60.40.10:FF:000005">
    <property type="entry name" value="Serine/threonine protein phosphatase"/>
    <property type="match status" value="1"/>
</dbReference>
<dbReference type="Gene3D" id="3.30.565.10">
    <property type="entry name" value="Histidine kinase-like ATPase, C-terminal domain"/>
    <property type="match status" value="1"/>
</dbReference>
<sequence>MSSMGAAFAAAQTAVEAASAGAAIALLDAEERVVGWTRAAERLVGYAPADVVGRSAAVLLADGEDRAKASSFFEQGTARGRWSGFAKIRHRDGHRIDVRLCVQSLSGQDGRAQWVVSATDKATPPAWAADRAVPASPPGALHLPSRLPVGVVIRDTELRCTWVNDTQGFKDGIPISRRLGRRLPEAAPGTEAAKLEALMHQVLQSGVPELNVEYRTFLPTHARRGRTLTASLFRLDDAQGRALGVCAVSVDATDSRRARERLAILGEASKRIGTTLDVMQTGQELADLAVPLLADYVTVDLAESVPLGEEPLARLGLQGGRTPALRRAGLASIHQEAPDSLAARGEPVFVPPASPFTNVLRSGKSHFEPMLDTSPGTWLDHHDAARAAIDDYTAHSLIVVPIHARGAVLGVAVFVRTHDRAPFEEDDLLLAEELVSWAALSLDNARQYARERSAALALQRHLLPHHATGGSAADVASRYLPADSHHGVGGDWFDVIQLPGARVALVVGDVVGHGINAAATMGQLRTAVRTLADMDMPPDELLTRLDEQVIRLAGAGADPGHPGDPGNATMAATCLYAVYDPATRCCTMARAGHPPPAIVDPHGDVTFARLPAGAPLGLGLVPFESVTVQLPEHTTLAFYTDGLIEDRNQDIDVGMDRLATVLAQRGLTLDELSSSVVETLPARAPSDDVTLLLARTRSLGPDQVASWQLPADPAVVSRARALATRRLAQWGLDHLSTSTELIVSELVTNAIRHSDGTIGLRLIQHEALTCEVYDTSNSHPRLRRPRTTDENGRGLTLVSHLSRRWGTRNTPDGKLIWTEQQLTPSP</sequence>
<gene>
    <name evidence="17" type="ORF">SO3561_07978</name>
</gene>
<dbReference type="InterPro" id="IPR003018">
    <property type="entry name" value="GAF"/>
</dbReference>
<dbReference type="Pfam" id="PF08448">
    <property type="entry name" value="PAS_4"/>
    <property type="match status" value="1"/>
</dbReference>
<name>A0A250VQH9_STROL</name>
<dbReference type="InterPro" id="IPR003594">
    <property type="entry name" value="HATPase_dom"/>
</dbReference>
<dbReference type="FunFam" id="3.30.565.10:FF:000028">
    <property type="entry name" value="PAS sensor protein"/>
    <property type="match status" value="1"/>
</dbReference>
<dbReference type="InterPro" id="IPR035965">
    <property type="entry name" value="PAS-like_dom_sf"/>
</dbReference>
<dbReference type="SUPFAM" id="SSF55785">
    <property type="entry name" value="PYP-like sensor domain (PAS domain)"/>
    <property type="match status" value="2"/>
</dbReference>
<dbReference type="SUPFAM" id="SSF55874">
    <property type="entry name" value="ATPase domain of HSP90 chaperone/DNA topoisomerase II/histidine kinase"/>
    <property type="match status" value="1"/>
</dbReference>
<dbReference type="PANTHER" id="PTHR43156:SF2">
    <property type="entry name" value="STAGE II SPORULATION PROTEIN E"/>
    <property type="match status" value="1"/>
</dbReference>
<accession>A0A250VQH9</accession>
<dbReference type="Gene3D" id="3.30.450.40">
    <property type="match status" value="1"/>
</dbReference>
<reference evidence="18" key="1">
    <citation type="submission" date="2017-05" db="EMBL/GenBank/DDBJ databases">
        <title>Streptomyces olivochromogenes NBRC 3561 whole genome shotgun sequence.</title>
        <authorList>
            <person name="Dohra H."/>
            <person name="Kodani S."/>
        </authorList>
    </citation>
    <scope>NUCLEOTIDE SEQUENCE [LARGE SCALE GENOMIC DNA]</scope>
    <source>
        <strain evidence="18">NBRC 3561</strain>
    </source>
</reference>
<evidence type="ECO:0000256" key="7">
    <source>
        <dbReference type="ARBA" id="ARBA00022801"/>
    </source>
</evidence>
<dbReference type="EMBL" id="BDQI01000026">
    <property type="protein sequence ID" value="GAX56411.1"/>
    <property type="molecule type" value="Genomic_DNA"/>
</dbReference>
<evidence type="ECO:0000313" key="18">
    <source>
        <dbReference type="Proteomes" id="UP000217446"/>
    </source>
</evidence>
<evidence type="ECO:0000256" key="14">
    <source>
        <dbReference type="ARBA" id="ARBA00075117"/>
    </source>
</evidence>
<keyword evidence="11" id="KW-0464">Manganese</keyword>
<dbReference type="NCBIfam" id="TIGR00229">
    <property type="entry name" value="sensory_box"/>
    <property type="match status" value="1"/>
</dbReference>
<dbReference type="InterPro" id="IPR000014">
    <property type="entry name" value="PAS"/>
</dbReference>
<dbReference type="AlphaFoldDB" id="A0A250VQH9"/>
<evidence type="ECO:0000256" key="12">
    <source>
        <dbReference type="ARBA" id="ARBA00047761"/>
    </source>
</evidence>
<dbReference type="Gene3D" id="3.60.40.10">
    <property type="entry name" value="PPM-type phosphatase domain"/>
    <property type="match status" value="1"/>
</dbReference>
<keyword evidence="8" id="KW-0067">ATP-binding</keyword>
<dbReference type="GO" id="GO:0006355">
    <property type="term" value="P:regulation of DNA-templated transcription"/>
    <property type="evidence" value="ECO:0007669"/>
    <property type="project" value="InterPro"/>
</dbReference>
<dbReference type="Pfam" id="PF13581">
    <property type="entry name" value="HATPase_c_2"/>
    <property type="match status" value="1"/>
</dbReference>
<dbReference type="GO" id="GO:0005524">
    <property type="term" value="F:ATP binding"/>
    <property type="evidence" value="ECO:0007669"/>
    <property type="project" value="UniProtKB-KW"/>
</dbReference>
<keyword evidence="5" id="KW-0547">Nucleotide-binding</keyword>
<dbReference type="InterPro" id="IPR013767">
    <property type="entry name" value="PAS_fold"/>
</dbReference>
<keyword evidence="7" id="KW-0378">Hydrolase</keyword>
<dbReference type="PANTHER" id="PTHR43156">
    <property type="entry name" value="STAGE II SPORULATION PROTEIN E-RELATED"/>
    <property type="match status" value="1"/>
</dbReference>
<dbReference type="EC" id="3.1.3.16" evidence="1"/>
<keyword evidence="18" id="KW-1185">Reference proteome</keyword>
<keyword evidence="9" id="KW-0460">Magnesium</keyword>
<evidence type="ECO:0000256" key="8">
    <source>
        <dbReference type="ARBA" id="ARBA00022840"/>
    </source>
</evidence>
<dbReference type="SMART" id="SM00331">
    <property type="entry name" value="PP2C_SIG"/>
    <property type="match status" value="1"/>
</dbReference>
<dbReference type="SUPFAM" id="SSF55781">
    <property type="entry name" value="GAF domain-like"/>
    <property type="match status" value="2"/>
</dbReference>
<evidence type="ECO:0000256" key="6">
    <source>
        <dbReference type="ARBA" id="ARBA00022777"/>
    </source>
</evidence>
<dbReference type="Gene3D" id="3.30.450.20">
    <property type="entry name" value="PAS domain"/>
    <property type="match status" value="2"/>
</dbReference>
<keyword evidence="3" id="KW-0808">Transferase</keyword>
<dbReference type="InterPro" id="IPR013656">
    <property type="entry name" value="PAS_4"/>
</dbReference>
<dbReference type="GO" id="GO:0016301">
    <property type="term" value="F:kinase activity"/>
    <property type="evidence" value="ECO:0007669"/>
    <property type="project" value="UniProtKB-KW"/>
</dbReference>
<dbReference type="RefSeq" id="WP_341866151.1">
    <property type="nucleotide sequence ID" value="NZ_BDQI01000026.1"/>
</dbReference>
<feature type="domain" description="PAS" evidence="16">
    <location>
        <begin position="7"/>
        <end position="80"/>
    </location>
</feature>
<comment type="function">
    <text evidence="13">Primarily acts as an independent SigF regulator that is sensitive to the osmosensory signal, mediating the cross talk of PknD with the SigF regulon. Possesses both phosphatase and kinase activities. The kinase domain functions as a classic anti-sigma factor-like kinase to phosphorylate the anti-anti-sigma factor domain at the canonical regulatory site, and the phosphatase domain antagonizes this activity.</text>
</comment>
<dbReference type="InterPro" id="IPR036457">
    <property type="entry name" value="PPM-type-like_dom_sf"/>
</dbReference>
<keyword evidence="10" id="KW-0904">Protein phosphatase</keyword>
<dbReference type="InterPro" id="IPR001932">
    <property type="entry name" value="PPM-type_phosphatase-like_dom"/>
</dbReference>
<evidence type="ECO:0000256" key="13">
    <source>
        <dbReference type="ARBA" id="ARBA00056274"/>
    </source>
</evidence>
<keyword evidence="2" id="KW-0597">Phosphoprotein</keyword>
<evidence type="ECO:0000256" key="10">
    <source>
        <dbReference type="ARBA" id="ARBA00022912"/>
    </source>
</evidence>
<dbReference type="GO" id="GO:0004722">
    <property type="term" value="F:protein serine/threonine phosphatase activity"/>
    <property type="evidence" value="ECO:0007669"/>
    <property type="project" value="UniProtKB-EC"/>
</dbReference>
<evidence type="ECO:0000256" key="15">
    <source>
        <dbReference type="ARBA" id="ARBA00081350"/>
    </source>
</evidence>
<dbReference type="FunFam" id="3.30.450.40:FF:000035">
    <property type="entry name" value="PAS sensor protein"/>
    <property type="match status" value="1"/>
</dbReference>
<dbReference type="PROSITE" id="PS50112">
    <property type="entry name" value="PAS"/>
    <property type="match status" value="1"/>
</dbReference>
<dbReference type="Proteomes" id="UP000217446">
    <property type="component" value="Unassembled WGS sequence"/>
</dbReference>
<dbReference type="Pfam" id="PF07228">
    <property type="entry name" value="SpoIIE"/>
    <property type="match status" value="1"/>
</dbReference>
<evidence type="ECO:0000256" key="1">
    <source>
        <dbReference type="ARBA" id="ARBA00013081"/>
    </source>
</evidence>
<proteinExistence type="predicted"/>
<evidence type="ECO:0000256" key="9">
    <source>
        <dbReference type="ARBA" id="ARBA00022842"/>
    </source>
</evidence>
<evidence type="ECO:0000256" key="3">
    <source>
        <dbReference type="ARBA" id="ARBA00022679"/>
    </source>
</evidence>
<dbReference type="GO" id="GO:0046872">
    <property type="term" value="F:metal ion binding"/>
    <property type="evidence" value="ECO:0007669"/>
    <property type="project" value="UniProtKB-KW"/>
</dbReference>
<dbReference type="CDD" id="cd00130">
    <property type="entry name" value="PAS"/>
    <property type="match status" value="2"/>
</dbReference>
<dbReference type="SMART" id="SM00065">
    <property type="entry name" value="GAF"/>
    <property type="match status" value="1"/>
</dbReference>
<evidence type="ECO:0000256" key="2">
    <source>
        <dbReference type="ARBA" id="ARBA00022553"/>
    </source>
</evidence>
<dbReference type="SUPFAM" id="SSF81606">
    <property type="entry name" value="PP2C-like"/>
    <property type="match status" value="1"/>
</dbReference>
<comment type="catalytic activity">
    <reaction evidence="12">
        <text>O-phospho-L-seryl-[protein] + H2O = L-seryl-[protein] + phosphate</text>
        <dbReference type="Rhea" id="RHEA:20629"/>
        <dbReference type="Rhea" id="RHEA-COMP:9863"/>
        <dbReference type="Rhea" id="RHEA-COMP:11604"/>
        <dbReference type="ChEBI" id="CHEBI:15377"/>
        <dbReference type="ChEBI" id="CHEBI:29999"/>
        <dbReference type="ChEBI" id="CHEBI:43474"/>
        <dbReference type="ChEBI" id="CHEBI:83421"/>
        <dbReference type="EC" id="3.1.3.16"/>
    </reaction>
</comment>
<evidence type="ECO:0000313" key="17">
    <source>
        <dbReference type="EMBL" id="GAX56411.1"/>
    </source>
</evidence>
<dbReference type="Pfam" id="PF01590">
    <property type="entry name" value="GAF"/>
    <property type="match status" value="1"/>
</dbReference>
<dbReference type="InterPro" id="IPR029016">
    <property type="entry name" value="GAF-like_dom_sf"/>
</dbReference>
<evidence type="ECO:0000256" key="11">
    <source>
        <dbReference type="ARBA" id="ARBA00023211"/>
    </source>
</evidence>
<keyword evidence="4" id="KW-0479">Metal-binding</keyword>
<dbReference type="InterPro" id="IPR036890">
    <property type="entry name" value="HATPase_C_sf"/>
</dbReference>
<organism evidence="17 18">
    <name type="scientific">Streptomyces olivochromogenes</name>
    <dbReference type="NCBI Taxonomy" id="1963"/>
    <lineage>
        <taxon>Bacteria</taxon>
        <taxon>Bacillati</taxon>
        <taxon>Actinomycetota</taxon>
        <taxon>Actinomycetes</taxon>
        <taxon>Kitasatosporales</taxon>
        <taxon>Streptomycetaceae</taxon>
        <taxon>Streptomyces</taxon>
    </lineage>
</organism>
<protein>
    <recommendedName>
        <fullName evidence="1">protein-serine/threonine phosphatase</fullName>
        <ecNumber evidence="1">3.1.3.16</ecNumber>
    </recommendedName>
    <alternativeName>
        <fullName evidence="15">Protein-serine/threonine phosphatase</fullName>
    </alternativeName>
    <alternativeName>
        <fullName evidence="14">Serine/threonine-protein kinase</fullName>
    </alternativeName>
</protein>
<evidence type="ECO:0000256" key="5">
    <source>
        <dbReference type="ARBA" id="ARBA00022741"/>
    </source>
</evidence>
<evidence type="ECO:0000259" key="16">
    <source>
        <dbReference type="PROSITE" id="PS50112"/>
    </source>
</evidence>
<dbReference type="InterPro" id="IPR052016">
    <property type="entry name" value="Bact_Sigma-Reg"/>
</dbReference>
<keyword evidence="6" id="KW-0418">Kinase</keyword>